<feature type="repeat" description="WD" evidence="3">
    <location>
        <begin position="1402"/>
        <end position="1434"/>
    </location>
</feature>
<feature type="repeat" description="WD" evidence="3">
    <location>
        <begin position="1361"/>
        <end position="1395"/>
    </location>
</feature>
<dbReference type="CDD" id="cd00200">
    <property type="entry name" value="WD40"/>
    <property type="match status" value="3"/>
</dbReference>
<feature type="repeat" description="WD" evidence="3">
    <location>
        <begin position="1320"/>
        <end position="1351"/>
    </location>
</feature>
<feature type="non-terminal residue" evidence="6">
    <location>
        <position position="1925"/>
    </location>
</feature>
<accession>A0A6B3N9R5</accession>
<dbReference type="SUPFAM" id="SSF50998">
    <property type="entry name" value="Quinoprotein alcohol dehydrogenase-like"/>
    <property type="match status" value="2"/>
</dbReference>
<feature type="domain" description="Novel STAND NTPase 1" evidence="5">
    <location>
        <begin position="492"/>
        <end position="839"/>
    </location>
</feature>
<comment type="caution">
    <text evidence="6">The sequence shown here is derived from an EMBL/GenBank/DDBJ whole genome shotgun (WGS) entry which is preliminary data.</text>
</comment>
<dbReference type="SMART" id="SM00028">
    <property type="entry name" value="TPR"/>
    <property type="match status" value="4"/>
</dbReference>
<dbReference type="EMBL" id="JAAHFQ010000202">
    <property type="protein sequence ID" value="NER28350.1"/>
    <property type="molecule type" value="Genomic_DNA"/>
</dbReference>
<dbReference type="InterPro" id="IPR015943">
    <property type="entry name" value="WD40/YVTN_repeat-like_dom_sf"/>
</dbReference>
<feature type="repeat" description="WD" evidence="3">
    <location>
        <begin position="940"/>
        <end position="974"/>
    </location>
</feature>
<dbReference type="InterPro" id="IPR001680">
    <property type="entry name" value="WD40_rpt"/>
</dbReference>
<feature type="repeat" description="WD" evidence="3">
    <location>
        <begin position="1782"/>
        <end position="1814"/>
    </location>
</feature>
<dbReference type="PANTHER" id="PTHR19879">
    <property type="entry name" value="TRANSCRIPTION INITIATION FACTOR TFIID"/>
    <property type="match status" value="1"/>
</dbReference>
<dbReference type="SMART" id="SM00320">
    <property type="entry name" value="WD40"/>
    <property type="match status" value="20"/>
</dbReference>
<gene>
    <name evidence="6" type="ORF">F6J89_12120</name>
</gene>
<feature type="repeat" description="WD" evidence="3">
    <location>
        <begin position="1573"/>
        <end position="1605"/>
    </location>
</feature>
<dbReference type="InterPro" id="IPR020472">
    <property type="entry name" value="WD40_PAC1"/>
</dbReference>
<evidence type="ECO:0000256" key="3">
    <source>
        <dbReference type="PROSITE-ProRule" id="PRU00221"/>
    </source>
</evidence>
<dbReference type="InterPro" id="IPR019734">
    <property type="entry name" value="TPR_rpt"/>
</dbReference>
<evidence type="ECO:0000256" key="2">
    <source>
        <dbReference type="ARBA" id="ARBA00022737"/>
    </source>
</evidence>
<feature type="repeat" description="WD" evidence="3">
    <location>
        <begin position="1289"/>
        <end position="1320"/>
    </location>
</feature>
<evidence type="ECO:0000256" key="4">
    <source>
        <dbReference type="SAM" id="Coils"/>
    </source>
</evidence>
<feature type="repeat" description="WD" evidence="3">
    <location>
        <begin position="1700"/>
        <end position="1731"/>
    </location>
</feature>
<dbReference type="SUPFAM" id="SSF50978">
    <property type="entry name" value="WD40 repeat-like"/>
    <property type="match status" value="2"/>
</dbReference>
<sequence length="1925" mass="215506">MTDSYRAEDVVSENERSLNTLVRSLTRFQGRFSLILVRCNYAGLRDRILQQVRERCSIQIRELILLESAKTLYTTIVNEFGEQPTDALMVLGLESVVALDDLLAATNKVRDQFSSFPFPVVLWVTDGVFKKLVRVAPDFRSWAGPPLQFMLPDEELTGLLRQQAEQVFADESSFRLEGDELEAIEQDLQSRGQELDSELKASLAFMRGLIHERCNQLDAALDCYHHSLAFWQQNSHLHQQGLISLHLGLVYYRKGEQNWQESRNYLQRCLDIFEGAQRSDLVAKYISQLGKVLRGLEDWESLHNLSQKALALHQNRGSPSQLAEDYGFLAEVALRNNRWQEANQSAKQALEILDNSPDTKHHNCGLYHLILAKSQQELDEIQNAISNLEKARDKTQPHQDLNLYLEILAKLRSLYFDQGKYREAFYLKLEQREVESQYSLRAFIGAGRLQPAVVSRGEWGKGRGGEGIVGSLGSSALSRVTAEEKVEIAEDTVAVWGRQQDVERLIDRVNRADCKLTVIYGQSGVGKSSILQAGLVPALEVNYFEGRDTVPVFVDVYTDWVEELGNGLGIIDSTADENSVAKPQLNLQTILEQLRQNEHRHLLTVLIFDQFEEFFFIYKDQASRQPFYEFFGKCLEIPYVKIILSLREDYLHYLLECTRTTKLPIIDSDILSKNIIYHLGNFSREDAKSVIQSLTERSQFYLEPALVDELVKDLAGEVGEVRPIELQIVGAQLQTERITTLEQYQERGSKEELVEVFLEEVVKDCGSENEKIATLVLYLLTDENNTRPLKTRADLELELEVTDEKLDLVLEILVKSRLVLKVQAFPAESYQLVHDYLVSFIRTQNPESARLIAELEREREQRRISEAKMNQVLQEKLLNSELINLVLSSAQNRELDRVLSALKAGIKLKQSIEEIPEETQLSVVTELNNAVYGVRELNRLEGHSGSVTSVSFSSNGKLIVSGSEDKTVKLWNIEGSLLATLEGHNGSVTSVSFSPDGKLLASGSKDKTAKLWNIDGSLLATLESHTGSVTFVIFSPDGKLLASGSEDKTVKLWNYDGTLIKTLKDHKRSVKSISFSPDGKLLASADTSDTVIIWSHKGEKLRTIDDYGVISVSLAVDTQNIILANKYYLLKFFDINDNLIKKKRLSTRYFSSKITALSFSSDKKIVSFVENDFRLFTKKTVIINKSRNWGLSNLDYALKELDGHGDSVNYLSFSFDGKLLASASKDNTVRIWNISSNFFYFTRDNENKFTKVKFSFDGKTIAAGNYQEIKLLSRGGTMSRTIQGNGSVMSLSPDCKTVVTGSTDNVVKFWNIDSGEIRTLPVFSNSVNEIKVSPDGKTIATADRNNIVQIWRSDGTLINTLESHINNIQSLTFSPDSSIIAIIGNNNEVKLWRIDGTLINSFTGHTESCEFLSFSPDSSIIATIGDDNLVKLWKSDGTLIKTLIGHADMVESINFSFDGQILASVSTSKKQFSGGRNSEIKLWRKDGILLKTIDYHYIKSIGFSPDSRIVAAISENNVVTLWSLEGKLLATLKGHQDQVNEVSFSPDGETIATASDDNTVKLWSKDGTLNKTLGEHSDRVTSVSFSSDSQTLASVSEDKTVKIWSRDGHILKTLQGFSSKNRTDIVRVSFSYDDRIINCVSDNKMRLWNRDGEEIKVPGGQNLSKCNNISFSLDSRTVAFGVKDTSLKLWGVDGNLLATFKGHNDQINSVSFSPDGETIATASDDKTVKLWRSDGTLLQTMEGHSDKVNSVGFSLDSQTIATASDDKTVKLWRSDGTLLQTMEGHSDKVNSVSFSPDGQTIASASNDEILKLWSRNGTLLKTLKVEMLSDSSGSIDFSPDSKILACATWTGVTLHILNGTWFKKTKLDSIKRVEDVSFSPDGKAIAVTTEEGIVVLSLDLDKLLERGCNWVRGYLKNNPNVEESD</sequence>
<feature type="repeat" description="WD" evidence="3">
    <location>
        <begin position="1201"/>
        <end position="1236"/>
    </location>
</feature>
<feature type="repeat" description="WD" evidence="3">
    <location>
        <begin position="1741"/>
        <end position="1772"/>
    </location>
</feature>
<dbReference type="PROSITE" id="PS00678">
    <property type="entry name" value="WD_REPEATS_1"/>
    <property type="match status" value="4"/>
</dbReference>
<keyword evidence="2" id="KW-0677">Repeat</keyword>
<dbReference type="Gene3D" id="2.130.10.10">
    <property type="entry name" value="YVTN repeat-like/Quinoprotein amine dehydrogenase"/>
    <property type="match status" value="5"/>
</dbReference>
<dbReference type="PROSITE" id="PS50082">
    <property type="entry name" value="WD_REPEATS_2"/>
    <property type="match status" value="14"/>
</dbReference>
<feature type="repeat" description="WD" evidence="3">
    <location>
        <begin position="1022"/>
        <end position="1054"/>
    </location>
</feature>
<dbReference type="InterPro" id="IPR049052">
    <property type="entry name" value="nSTAND1"/>
</dbReference>
<evidence type="ECO:0000259" key="5">
    <source>
        <dbReference type="Pfam" id="PF20703"/>
    </source>
</evidence>
<organism evidence="6">
    <name type="scientific">Symploca sp. SIO1C4</name>
    <dbReference type="NCBI Taxonomy" id="2607765"/>
    <lineage>
        <taxon>Bacteria</taxon>
        <taxon>Bacillati</taxon>
        <taxon>Cyanobacteriota</taxon>
        <taxon>Cyanophyceae</taxon>
        <taxon>Coleofasciculales</taxon>
        <taxon>Coleofasciculaceae</taxon>
        <taxon>Symploca</taxon>
    </lineage>
</organism>
<feature type="coiled-coil region" evidence="4">
    <location>
        <begin position="336"/>
        <end position="394"/>
    </location>
</feature>
<reference evidence="6" key="1">
    <citation type="submission" date="2019-11" db="EMBL/GenBank/DDBJ databases">
        <title>Genomic insights into an expanded diversity of filamentous marine cyanobacteria reveals the extraordinary biosynthetic potential of Moorea and Okeania.</title>
        <authorList>
            <person name="Ferreira Leao T."/>
            <person name="Wang M."/>
            <person name="Moss N."/>
            <person name="Da Silva R."/>
            <person name="Sanders J."/>
            <person name="Nurk S."/>
            <person name="Gurevich A."/>
            <person name="Humphrey G."/>
            <person name="Reher R."/>
            <person name="Zhu Q."/>
            <person name="Belda-Ferre P."/>
            <person name="Glukhov E."/>
            <person name="Rex R."/>
            <person name="Dorrestein P.C."/>
            <person name="Knight R."/>
            <person name="Pevzner P."/>
            <person name="Gerwick W.H."/>
            <person name="Gerwick L."/>
        </authorList>
    </citation>
    <scope>NUCLEOTIDE SEQUENCE</scope>
    <source>
        <strain evidence="6">SIO1C4</strain>
    </source>
</reference>
<keyword evidence="4" id="KW-0175">Coiled coil</keyword>
<dbReference type="PRINTS" id="PR00320">
    <property type="entry name" value="GPROTEINBRPT"/>
</dbReference>
<dbReference type="InterPro" id="IPR036322">
    <property type="entry name" value="WD40_repeat_dom_sf"/>
</dbReference>
<protein>
    <recommendedName>
        <fullName evidence="5">Novel STAND NTPase 1 domain-containing protein</fullName>
    </recommendedName>
</protein>
<feature type="repeat" description="WD" evidence="3">
    <location>
        <begin position="1532"/>
        <end position="1564"/>
    </location>
</feature>
<dbReference type="InterPro" id="IPR019775">
    <property type="entry name" value="WD40_repeat_CS"/>
</dbReference>
<dbReference type="Pfam" id="PF00400">
    <property type="entry name" value="WD40"/>
    <property type="match status" value="15"/>
</dbReference>
<evidence type="ECO:0000256" key="1">
    <source>
        <dbReference type="ARBA" id="ARBA00022574"/>
    </source>
</evidence>
<dbReference type="SUPFAM" id="SSF48452">
    <property type="entry name" value="TPR-like"/>
    <property type="match status" value="1"/>
</dbReference>
<dbReference type="SUPFAM" id="SSF52540">
    <property type="entry name" value="P-loop containing nucleoside triphosphate hydrolases"/>
    <property type="match status" value="1"/>
</dbReference>
<dbReference type="PROSITE" id="PS50294">
    <property type="entry name" value="WD_REPEATS_REGION"/>
    <property type="match status" value="12"/>
</dbReference>
<proteinExistence type="predicted"/>
<dbReference type="PANTHER" id="PTHR19879:SF9">
    <property type="entry name" value="TRANSCRIPTION INITIATION FACTOR TFIID SUBUNIT 5"/>
    <property type="match status" value="1"/>
</dbReference>
<dbReference type="Gene3D" id="3.40.50.300">
    <property type="entry name" value="P-loop containing nucleotide triphosphate hydrolases"/>
    <property type="match status" value="1"/>
</dbReference>
<feature type="repeat" description="WD" evidence="3">
    <location>
        <begin position="1063"/>
        <end position="1095"/>
    </location>
</feature>
<dbReference type="InterPro" id="IPR011047">
    <property type="entry name" value="Quinoprotein_ADH-like_sf"/>
</dbReference>
<dbReference type="InterPro" id="IPR027417">
    <property type="entry name" value="P-loop_NTPase"/>
</dbReference>
<dbReference type="Pfam" id="PF20703">
    <property type="entry name" value="nSTAND1"/>
    <property type="match status" value="1"/>
</dbReference>
<name>A0A6B3N9R5_9CYAN</name>
<dbReference type="InterPro" id="IPR011990">
    <property type="entry name" value="TPR-like_helical_dom_sf"/>
</dbReference>
<keyword evidence="1 3" id="KW-0853">WD repeat</keyword>
<feature type="repeat" description="WD" evidence="3">
    <location>
        <begin position="981"/>
        <end position="1015"/>
    </location>
</feature>
<dbReference type="Gene3D" id="1.25.40.10">
    <property type="entry name" value="Tetratricopeptide repeat domain"/>
    <property type="match status" value="2"/>
</dbReference>
<evidence type="ECO:0000313" key="6">
    <source>
        <dbReference type="EMBL" id="NER28350.1"/>
    </source>
</evidence>